<evidence type="ECO:0000256" key="1">
    <source>
        <dbReference type="ARBA" id="ARBA00022729"/>
    </source>
</evidence>
<dbReference type="EMBL" id="JAAGPU010000022">
    <property type="protein sequence ID" value="NEU05565.1"/>
    <property type="molecule type" value="Genomic_DNA"/>
</dbReference>
<protein>
    <recommendedName>
        <fullName evidence="5">SbsA Ig-like domain-containing protein</fullName>
    </recommendedName>
</protein>
<proteinExistence type="predicted"/>
<reference evidence="3 4" key="1">
    <citation type="submission" date="2020-02" db="EMBL/GenBank/DDBJ databases">
        <title>Genome assembly of a novel Clostridium senegalense strain.</title>
        <authorList>
            <person name="Gupta T.B."/>
            <person name="Jauregui R."/>
            <person name="Maclean P."/>
            <person name="Nawarathana A."/>
            <person name="Brightwell G."/>
        </authorList>
    </citation>
    <scope>NUCLEOTIDE SEQUENCE [LARGE SCALE GENOMIC DNA]</scope>
    <source>
        <strain evidence="3 4">AGRFS4</strain>
    </source>
</reference>
<feature type="compositionally biased region" description="Basic and acidic residues" evidence="2">
    <location>
        <begin position="313"/>
        <end position="444"/>
    </location>
</feature>
<dbReference type="RefSeq" id="WP_061995449.1">
    <property type="nucleotide sequence ID" value="NZ_JAAGPU010000022.1"/>
</dbReference>
<evidence type="ECO:0000256" key="2">
    <source>
        <dbReference type="SAM" id="MobiDB-lite"/>
    </source>
</evidence>
<organism evidence="3 4">
    <name type="scientific">Clostridium senegalense</name>
    <dbReference type="NCBI Taxonomy" id="1465809"/>
    <lineage>
        <taxon>Bacteria</taxon>
        <taxon>Bacillati</taxon>
        <taxon>Bacillota</taxon>
        <taxon>Clostridia</taxon>
        <taxon>Eubacteriales</taxon>
        <taxon>Clostridiaceae</taxon>
        <taxon>Clostridium</taxon>
    </lineage>
</organism>
<evidence type="ECO:0008006" key="5">
    <source>
        <dbReference type="Google" id="ProtNLM"/>
    </source>
</evidence>
<gene>
    <name evidence="3" type="ORF">G3M99_12015</name>
</gene>
<accession>A0A6M0H4D9</accession>
<comment type="caution">
    <text evidence="3">The sequence shown here is derived from an EMBL/GenBank/DDBJ whole genome shotgun (WGS) entry which is preliminary data.</text>
</comment>
<dbReference type="AlphaFoldDB" id="A0A6M0H4D9"/>
<feature type="region of interest" description="Disordered" evidence="2">
    <location>
        <begin position="313"/>
        <end position="454"/>
    </location>
</feature>
<keyword evidence="1" id="KW-0732">Signal</keyword>
<evidence type="ECO:0000313" key="3">
    <source>
        <dbReference type="EMBL" id="NEU05565.1"/>
    </source>
</evidence>
<keyword evidence="4" id="KW-1185">Reference proteome</keyword>
<name>A0A6M0H4D9_9CLOT</name>
<feature type="region of interest" description="Disordered" evidence="2">
    <location>
        <begin position="157"/>
        <end position="181"/>
    </location>
</feature>
<evidence type="ECO:0000313" key="4">
    <source>
        <dbReference type="Proteomes" id="UP000481872"/>
    </source>
</evidence>
<sequence>MKKKILFGLVVVTTAVTLGSYKVVLAKDNLVKGNNQIEMVYTLNSNPVEEFKVNSAKFKNSKELEIVFSEKIDKDYILYKDGRLIGQNMAITLKDGKDKENVKGKLSEDGKTIIITKIDGSDFDGEYVITLSKDIKSATGSPIGEFTMNLSVKKEANMKEPAETDNKNQNNKENKNVKEEAKNEKINMIKEPRVAHGSEKNKNVFVAKFKKEVNDESLTKENFKVMTKMGKELPITLKKEGNTVIITVEQNLSEPDKNGLIKICNVKSIDNEMFKEKLQEVELIGNSNSLSINTEDEKTDEKVEPIEEIRLEKENSKEDRIKNKDNKKETINIEENKEDKEDKKETINIEENKEDKEDKKEIINIEENKEDKEDKKETINIEENKEDKGNKKTINIEDKKENDKDKTETINIEEKVDENKTKEHEKETLNKNDELKNKKEKPNAKEINSNLKMK</sequence>
<dbReference type="Proteomes" id="UP000481872">
    <property type="component" value="Unassembled WGS sequence"/>
</dbReference>
<dbReference type="InterPro" id="IPR014755">
    <property type="entry name" value="Cu-Rt/internalin_Ig-like"/>
</dbReference>
<dbReference type="Gene3D" id="2.60.40.1220">
    <property type="match status" value="2"/>
</dbReference>